<dbReference type="InterPro" id="IPR006776">
    <property type="entry name" value="SsgB"/>
</dbReference>
<protein>
    <submittedName>
        <fullName evidence="7">SsgA family sporulation/cell division regulator</fullName>
    </submittedName>
</protein>
<keyword evidence="8" id="KW-1185">Reference proteome</keyword>
<proteinExistence type="inferred from homology"/>
<reference evidence="7 8" key="1">
    <citation type="submission" date="2021-01" db="EMBL/GenBank/DDBJ databases">
        <title>Streptomyces acididurans sp. nov., isolated from a peat swamp forest soil.</title>
        <authorList>
            <person name="Chantavorakit T."/>
            <person name="Duangmal K."/>
        </authorList>
    </citation>
    <scope>NUCLEOTIDE SEQUENCE [LARGE SCALE GENOMIC DNA]</scope>
    <source>
        <strain evidence="7 8">KK5PA1</strain>
    </source>
</reference>
<evidence type="ECO:0000256" key="3">
    <source>
        <dbReference type="ARBA" id="ARBA00022618"/>
    </source>
</evidence>
<comment type="caution">
    <text evidence="7">The sequence shown here is derived from an EMBL/GenBank/DDBJ whole genome shotgun (WGS) entry which is preliminary data.</text>
</comment>
<evidence type="ECO:0000256" key="4">
    <source>
        <dbReference type="ARBA" id="ARBA00022969"/>
    </source>
</evidence>
<dbReference type="Proteomes" id="UP000749040">
    <property type="component" value="Unassembled WGS sequence"/>
</dbReference>
<keyword evidence="3" id="KW-0132">Cell division</keyword>
<dbReference type="Gene3D" id="2.30.31.20">
    <property type="entry name" value="Sporulation-specific cell division protein SsgB"/>
    <property type="match status" value="1"/>
</dbReference>
<name>A0ABS2TSH7_9ACTN</name>
<evidence type="ECO:0000313" key="7">
    <source>
        <dbReference type="EMBL" id="MBM9506290.1"/>
    </source>
</evidence>
<accession>A0ABS2TSH7</accession>
<evidence type="ECO:0000256" key="1">
    <source>
        <dbReference type="ARBA" id="ARBA00004431"/>
    </source>
</evidence>
<gene>
    <name evidence="7" type="ORF">ITX44_17380</name>
</gene>
<sequence length="125" mass="13700">MLLSYADDLRFPVWLAYHPQDCFAVRLTLGPAGEEGATWVFSWELLAAGLTRPTGEGDVQVAPAPAGGWVLLALGCRTDEPARLRLSRTDVERFVAEAGRRSRYDRLAAVPDALEGELDRILDCA</sequence>
<dbReference type="EMBL" id="JADKYB010000008">
    <property type="protein sequence ID" value="MBM9506290.1"/>
    <property type="molecule type" value="Genomic_DNA"/>
</dbReference>
<dbReference type="Pfam" id="PF04686">
    <property type="entry name" value="SsgA"/>
    <property type="match status" value="1"/>
</dbReference>
<comment type="similarity">
    <text evidence="2">Belongs to the SsgA family.</text>
</comment>
<evidence type="ECO:0000313" key="8">
    <source>
        <dbReference type="Proteomes" id="UP000749040"/>
    </source>
</evidence>
<dbReference type="InterPro" id="IPR038658">
    <property type="entry name" value="SsgB_sf"/>
</dbReference>
<keyword evidence="6" id="KW-0131">Cell cycle</keyword>
<keyword evidence="4" id="KW-0749">Sporulation</keyword>
<keyword evidence="5" id="KW-0717">Septation</keyword>
<comment type="subcellular location">
    <subcellularLocation>
        <location evidence="1">Cell septum</location>
    </subcellularLocation>
</comment>
<evidence type="ECO:0000256" key="6">
    <source>
        <dbReference type="ARBA" id="ARBA00023306"/>
    </source>
</evidence>
<evidence type="ECO:0000256" key="5">
    <source>
        <dbReference type="ARBA" id="ARBA00023210"/>
    </source>
</evidence>
<evidence type="ECO:0000256" key="2">
    <source>
        <dbReference type="ARBA" id="ARBA00009323"/>
    </source>
</evidence>
<organism evidence="7 8">
    <name type="scientific">Actinacidiphila acididurans</name>
    <dbReference type="NCBI Taxonomy" id="2784346"/>
    <lineage>
        <taxon>Bacteria</taxon>
        <taxon>Bacillati</taxon>
        <taxon>Actinomycetota</taxon>
        <taxon>Actinomycetes</taxon>
        <taxon>Kitasatosporales</taxon>
        <taxon>Streptomycetaceae</taxon>
        <taxon>Actinacidiphila</taxon>
    </lineage>
</organism>